<organism evidence="2 3">
    <name type="scientific">Fervidobacterium thailandense</name>
    <dbReference type="NCBI Taxonomy" id="1008305"/>
    <lineage>
        <taxon>Bacteria</taxon>
        <taxon>Thermotogati</taxon>
        <taxon>Thermotogota</taxon>
        <taxon>Thermotogae</taxon>
        <taxon>Thermotogales</taxon>
        <taxon>Fervidobacteriaceae</taxon>
        <taxon>Fervidobacterium</taxon>
    </lineage>
</organism>
<dbReference type="NCBIfam" id="TIGR03725">
    <property type="entry name" value="T6A_YeaZ"/>
    <property type="match status" value="1"/>
</dbReference>
<feature type="domain" description="Gcp-like" evidence="1">
    <location>
        <begin position="47"/>
        <end position="119"/>
    </location>
</feature>
<dbReference type="InterPro" id="IPR043129">
    <property type="entry name" value="ATPase_NBD"/>
</dbReference>
<dbReference type="Pfam" id="PF00814">
    <property type="entry name" value="TsaD"/>
    <property type="match status" value="1"/>
</dbReference>
<dbReference type="InterPro" id="IPR000905">
    <property type="entry name" value="Gcp-like_dom"/>
</dbReference>
<dbReference type="RefSeq" id="WP_069293263.1">
    <property type="nucleotide sequence ID" value="NZ_CP140110.1"/>
</dbReference>
<dbReference type="AlphaFoldDB" id="A0A1E3G2A2"/>
<dbReference type="EMBL" id="LWAF01000007">
    <property type="protein sequence ID" value="ODN30396.1"/>
    <property type="molecule type" value="Genomic_DNA"/>
</dbReference>
<dbReference type="STRING" id="1008305.A4H02_06005"/>
<comment type="caution">
    <text evidence="2">The sequence shown here is derived from an EMBL/GenBank/DDBJ whole genome shotgun (WGS) entry which is preliminary data.</text>
</comment>
<sequence>MKIFAIDTSTPRVVACYLDEHVKLLAEVESGEKHGTHVHRIAKMFDGVDFSALDVVGVGVGPGGLTGLRVGISFATALGIGKKFVAINSLELIAYNASFFNGYVVVLRKARQGYLYGAIYLGKGTGELEEVRTPFIQSVEAVRDIVSEFNPKVFLGDGAEFFRTATVLQDWDLPRADNLAILVKGKIEAGQFVDLVEPLYLQKSIAELNFEKRKGQS</sequence>
<gene>
    <name evidence="2" type="ORF">A4H02_06005</name>
</gene>
<dbReference type="OrthoDB" id="9784166at2"/>
<protein>
    <submittedName>
        <fullName evidence="2">tRNA threonylcarbamoyladenosine biosynthesis protein TsaB</fullName>
    </submittedName>
</protein>
<dbReference type="InterPro" id="IPR022496">
    <property type="entry name" value="T6A_TsaB"/>
</dbReference>
<reference evidence="3" key="1">
    <citation type="submission" date="2016-04" db="EMBL/GenBank/DDBJ databases">
        <title>The genome sequence project of a novel Fervidobacterium isolate from a hot spring in Thailand.</title>
        <authorList>
            <person name="Gonzalez J.M."/>
            <person name="Cuecas A."/>
            <person name="Kanoksilapatham W."/>
        </authorList>
    </citation>
    <scope>NUCLEOTIDE SEQUENCE [LARGE SCALE GENOMIC DNA]</scope>
    <source>
        <strain evidence="3">FC2004</strain>
    </source>
</reference>
<accession>A0A1E3G2A2</accession>
<dbReference type="Gene3D" id="3.30.420.40">
    <property type="match status" value="1"/>
</dbReference>
<dbReference type="GO" id="GO:0002949">
    <property type="term" value="P:tRNA threonylcarbamoyladenosine modification"/>
    <property type="evidence" value="ECO:0007669"/>
    <property type="project" value="InterPro"/>
</dbReference>
<dbReference type="Gene3D" id="3.30.420.200">
    <property type="match status" value="1"/>
</dbReference>
<evidence type="ECO:0000313" key="2">
    <source>
        <dbReference type="EMBL" id="ODN30396.1"/>
    </source>
</evidence>
<keyword evidence="3" id="KW-1185">Reference proteome</keyword>
<dbReference type="Proteomes" id="UP000094570">
    <property type="component" value="Unassembled WGS sequence"/>
</dbReference>
<evidence type="ECO:0000313" key="3">
    <source>
        <dbReference type="Proteomes" id="UP000094570"/>
    </source>
</evidence>
<evidence type="ECO:0000259" key="1">
    <source>
        <dbReference type="Pfam" id="PF00814"/>
    </source>
</evidence>
<dbReference type="SUPFAM" id="SSF53067">
    <property type="entry name" value="Actin-like ATPase domain"/>
    <property type="match status" value="2"/>
</dbReference>
<proteinExistence type="predicted"/>
<name>A0A1E3G2A2_9BACT</name>